<feature type="transmembrane region" description="Helical" evidence="5">
    <location>
        <begin position="84"/>
        <end position="106"/>
    </location>
</feature>
<dbReference type="Pfam" id="PF00512">
    <property type="entry name" value="HisKA"/>
    <property type="match status" value="1"/>
</dbReference>
<feature type="transmembrane region" description="Helical" evidence="5">
    <location>
        <begin position="138"/>
        <end position="161"/>
    </location>
</feature>
<dbReference type="Gene3D" id="3.30.565.10">
    <property type="entry name" value="Histidine kinase-like ATPase, C-terminal domain"/>
    <property type="match status" value="1"/>
</dbReference>
<dbReference type="PRINTS" id="PR00344">
    <property type="entry name" value="BCTRLSENSOR"/>
</dbReference>
<name>A0A0S2HWJ9_9BACT</name>
<dbReference type="InterPro" id="IPR003661">
    <property type="entry name" value="HisK_dim/P_dom"/>
</dbReference>
<feature type="coiled-coil region" evidence="4">
    <location>
        <begin position="201"/>
        <end position="274"/>
    </location>
</feature>
<dbReference type="InterPro" id="IPR005467">
    <property type="entry name" value="His_kinase_dom"/>
</dbReference>
<dbReference type="PROSITE" id="PS50109">
    <property type="entry name" value="HIS_KIN"/>
    <property type="match status" value="1"/>
</dbReference>
<dbReference type="InterPro" id="IPR036890">
    <property type="entry name" value="HATPase_C_sf"/>
</dbReference>
<dbReference type="CDD" id="cd00082">
    <property type="entry name" value="HisKA"/>
    <property type="match status" value="1"/>
</dbReference>
<feature type="transmembrane region" description="Helical" evidence="5">
    <location>
        <begin position="30"/>
        <end position="52"/>
    </location>
</feature>
<protein>
    <recommendedName>
        <fullName evidence="2">histidine kinase</fullName>
        <ecNumber evidence="2">2.7.13.3</ecNumber>
    </recommendedName>
</protein>
<keyword evidence="3" id="KW-0597">Phosphoprotein</keyword>
<gene>
    <name evidence="7" type="primary">zraS_1</name>
    <name evidence="7" type="ORF">L21SP5_00777</name>
</gene>
<evidence type="ECO:0000256" key="2">
    <source>
        <dbReference type="ARBA" id="ARBA00012438"/>
    </source>
</evidence>
<dbReference type="SMART" id="SM00387">
    <property type="entry name" value="HATPase_c"/>
    <property type="match status" value="1"/>
</dbReference>
<dbReference type="Proteomes" id="UP000064893">
    <property type="component" value="Chromosome"/>
</dbReference>
<dbReference type="Pfam" id="PF02518">
    <property type="entry name" value="HATPase_c"/>
    <property type="match status" value="1"/>
</dbReference>
<feature type="domain" description="Histidine kinase" evidence="6">
    <location>
        <begin position="293"/>
        <end position="505"/>
    </location>
</feature>
<dbReference type="GO" id="GO:0000155">
    <property type="term" value="F:phosphorelay sensor kinase activity"/>
    <property type="evidence" value="ECO:0007669"/>
    <property type="project" value="InterPro"/>
</dbReference>
<proteinExistence type="predicted"/>
<comment type="catalytic activity">
    <reaction evidence="1">
        <text>ATP + protein L-histidine = ADP + protein N-phospho-L-histidine.</text>
        <dbReference type="EC" id="2.7.13.3"/>
    </reaction>
</comment>
<sequence>MGNIFSQISKFGTKAVVNEYERRNVTLMNWINLILFSTLFSIFIIELILFFVDKNQMSYGSYRIILIFGIALVNLLLTRFKLIFISKISLIFLPAFIFGFLPVLFGHILDEFFFYVPLGLVALSLIPHFILSYRKERLLFFISMIYYMVVLVFVDLVMIWVDESQASIIPFIIDNLFFLKLSHIAVFIFFNLSIYYLRIQNVRYEDQLERTNNELKEKSNRIREQAEELGTQNEELKENREELQTQNEELISYQDELTANNEMLSKTFNELKDAQAKLIESEKMASLGILTAGVAHEINNPVNYIYNGVQAIEEFMEEYLQEEKRQLEPYFNAINTGVDRAVNIVKSLGRYSRREDLTKTRININQVVDDCLTMLYNQYKNRIQIHKTYGEYLPDFLANQGQIHQVLLNILLNAVHAIEGGGNIHIVTQAENNKIEISIKDDGKGIKKNDLKHIFDPFFTTKDPGMGTGLGLSISQKIVREHGGEILCQSEVKKGTMFVIYFPIK</sequence>
<keyword evidence="5" id="KW-0472">Membrane</keyword>
<keyword evidence="4" id="KW-0175">Coiled coil</keyword>
<dbReference type="SUPFAM" id="SSF55874">
    <property type="entry name" value="ATPase domain of HSP90 chaperone/DNA topoisomerase II/histidine kinase"/>
    <property type="match status" value="1"/>
</dbReference>
<feature type="transmembrane region" description="Helical" evidence="5">
    <location>
        <begin position="58"/>
        <end position="77"/>
    </location>
</feature>
<dbReference type="PANTHER" id="PTHR43065">
    <property type="entry name" value="SENSOR HISTIDINE KINASE"/>
    <property type="match status" value="1"/>
</dbReference>
<keyword evidence="7" id="KW-0808">Transferase</keyword>
<dbReference type="SMART" id="SM00388">
    <property type="entry name" value="HisKA"/>
    <property type="match status" value="1"/>
</dbReference>
<evidence type="ECO:0000313" key="8">
    <source>
        <dbReference type="Proteomes" id="UP000064893"/>
    </source>
</evidence>
<dbReference type="RefSeq" id="WP_157754546.1">
    <property type="nucleotide sequence ID" value="NZ_CP013118.1"/>
</dbReference>
<dbReference type="SUPFAM" id="SSF47384">
    <property type="entry name" value="Homodimeric domain of signal transducing histidine kinase"/>
    <property type="match status" value="1"/>
</dbReference>
<keyword evidence="5" id="KW-1133">Transmembrane helix</keyword>
<evidence type="ECO:0000313" key="7">
    <source>
        <dbReference type="EMBL" id="ALO14448.1"/>
    </source>
</evidence>
<keyword evidence="5" id="KW-0812">Transmembrane</keyword>
<dbReference type="InterPro" id="IPR004358">
    <property type="entry name" value="Sig_transdc_His_kin-like_C"/>
</dbReference>
<evidence type="ECO:0000256" key="5">
    <source>
        <dbReference type="SAM" id="Phobius"/>
    </source>
</evidence>
<dbReference type="EC" id="2.7.13.3" evidence="2"/>
<evidence type="ECO:0000256" key="4">
    <source>
        <dbReference type="SAM" id="Coils"/>
    </source>
</evidence>
<feature type="transmembrane region" description="Helical" evidence="5">
    <location>
        <begin position="176"/>
        <end position="197"/>
    </location>
</feature>
<dbReference type="InterPro" id="IPR003594">
    <property type="entry name" value="HATPase_dom"/>
</dbReference>
<dbReference type="OrthoDB" id="1931120at2"/>
<dbReference type="InterPro" id="IPR036097">
    <property type="entry name" value="HisK_dim/P_sf"/>
</dbReference>
<dbReference type="AlphaFoldDB" id="A0A0S2HWJ9"/>
<dbReference type="STRING" id="1307839.L21SP5_00777"/>
<organism evidence="7 8">
    <name type="scientific">Salinivirga cyanobacteriivorans</name>
    <dbReference type="NCBI Taxonomy" id="1307839"/>
    <lineage>
        <taxon>Bacteria</taxon>
        <taxon>Pseudomonadati</taxon>
        <taxon>Bacteroidota</taxon>
        <taxon>Bacteroidia</taxon>
        <taxon>Bacteroidales</taxon>
        <taxon>Salinivirgaceae</taxon>
        <taxon>Salinivirga</taxon>
    </lineage>
</organism>
<reference evidence="7 8" key="1">
    <citation type="submission" date="2015-11" db="EMBL/GenBank/DDBJ databases">
        <title>Description and complete genome sequence of a novel strain predominating in hypersaline microbial mats and representing a new family of the Bacteriodetes phylum.</title>
        <authorList>
            <person name="Spring S."/>
            <person name="Bunk B."/>
            <person name="Sproer C."/>
            <person name="Klenk H.-P."/>
        </authorList>
    </citation>
    <scope>NUCLEOTIDE SEQUENCE [LARGE SCALE GENOMIC DNA]</scope>
    <source>
        <strain evidence="7 8">L21-Spi-D4</strain>
    </source>
</reference>
<dbReference type="KEGG" id="blq:L21SP5_00777"/>
<evidence type="ECO:0000256" key="3">
    <source>
        <dbReference type="ARBA" id="ARBA00022553"/>
    </source>
</evidence>
<keyword evidence="8" id="KW-1185">Reference proteome</keyword>
<dbReference type="Gene3D" id="1.10.287.130">
    <property type="match status" value="1"/>
</dbReference>
<dbReference type="EMBL" id="CP013118">
    <property type="protein sequence ID" value="ALO14448.1"/>
    <property type="molecule type" value="Genomic_DNA"/>
</dbReference>
<dbReference type="PANTHER" id="PTHR43065:SF42">
    <property type="entry name" value="TWO-COMPONENT SENSOR PPRA"/>
    <property type="match status" value="1"/>
</dbReference>
<evidence type="ECO:0000259" key="6">
    <source>
        <dbReference type="PROSITE" id="PS50109"/>
    </source>
</evidence>
<accession>A0A0S2HWJ9</accession>
<evidence type="ECO:0000256" key="1">
    <source>
        <dbReference type="ARBA" id="ARBA00000085"/>
    </source>
</evidence>
<feature type="transmembrane region" description="Helical" evidence="5">
    <location>
        <begin position="112"/>
        <end position="131"/>
    </location>
</feature>